<evidence type="ECO:0000313" key="2">
    <source>
        <dbReference type="Proteomes" id="UP001160499"/>
    </source>
</evidence>
<organism evidence="1 2">
    <name type="scientific">Streptomyces pseudovenezuelae</name>
    <dbReference type="NCBI Taxonomy" id="67350"/>
    <lineage>
        <taxon>Bacteria</taxon>
        <taxon>Bacillati</taxon>
        <taxon>Actinomycetota</taxon>
        <taxon>Actinomycetes</taxon>
        <taxon>Kitasatosporales</taxon>
        <taxon>Streptomycetaceae</taxon>
        <taxon>Streptomyces</taxon>
        <taxon>Streptomyces aurantiacus group</taxon>
    </lineage>
</organism>
<evidence type="ECO:0000313" key="1">
    <source>
        <dbReference type="EMBL" id="MDH6222388.1"/>
    </source>
</evidence>
<keyword evidence="2" id="KW-1185">Reference proteome</keyword>
<dbReference type="EMBL" id="JARXVH010000033">
    <property type="protein sequence ID" value="MDH6222388.1"/>
    <property type="molecule type" value="Genomic_DNA"/>
</dbReference>
<name>A0ABT6M1J4_9ACTN</name>
<dbReference type="Proteomes" id="UP001160499">
    <property type="component" value="Unassembled WGS sequence"/>
</dbReference>
<reference evidence="1 2" key="1">
    <citation type="submission" date="2023-04" db="EMBL/GenBank/DDBJ databases">
        <title>Forest soil microbial communities from Buena Vista Peninsula, Colon Province, Panama.</title>
        <authorList>
            <person name="Bouskill N."/>
        </authorList>
    </citation>
    <scope>NUCLEOTIDE SEQUENCE [LARGE SCALE GENOMIC DNA]</scope>
    <source>
        <strain evidence="1 2">GGS1</strain>
    </source>
</reference>
<proteinExistence type="predicted"/>
<gene>
    <name evidence="1" type="ORF">M2283_009739</name>
</gene>
<accession>A0ABT6M1J4</accession>
<comment type="caution">
    <text evidence="1">The sequence shown here is derived from an EMBL/GenBank/DDBJ whole genome shotgun (WGS) entry which is preliminary data.</text>
</comment>
<sequence length="46" mass="5253">MSDERRQFREGVRMMVAERFALGKPSSVIAKELRVSARSVQRSRGS</sequence>
<protein>
    <submittedName>
        <fullName evidence="1">FixJ family two-component response regulator</fullName>
    </submittedName>
</protein>